<keyword evidence="6" id="KW-0566">Pantothenate biosynthesis</keyword>
<comment type="catalytic activity">
    <reaction evidence="11">
        <text>(R)-pantoate + beta-alanine + ATP = (R)-pantothenate + AMP + diphosphate + H(+)</text>
        <dbReference type="Rhea" id="RHEA:10912"/>
        <dbReference type="ChEBI" id="CHEBI:15378"/>
        <dbReference type="ChEBI" id="CHEBI:15980"/>
        <dbReference type="ChEBI" id="CHEBI:29032"/>
        <dbReference type="ChEBI" id="CHEBI:30616"/>
        <dbReference type="ChEBI" id="CHEBI:33019"/>
        <dbReference type="ChEBI" id="CHEBI:57966"/>
        <dbReference type="ChEBI" id="CHEBI:456215"/>
        <dbReference type="EC" id="6.3.2.1"/>
    </reaction>
</comment>
<evidence type="ECO:0000313" key="14">
    <source>
        <dbReference type="Proteomes" id="UP000322225"/>
    </source>
</evidence>
<evidence type="ECO:0000256" key="1">
    <source>
        <dbReference type="ARBA" id="ARBA00004990"/>
    </source>
</evidence>
<dbReference type="KEGG" id="ksn:43587985"/>
<dbReference type="InterPro" id="IPR014729">
    <property type="entry name" value="Rossmann-like_a/b/a_fold"/>
</dbReference>
<dbReference type="GO" id="GO:0005524">
    <property type="term" value="F:ATP binding"/>
    <property type="evidence" value="ECO:0007669"/>
    <property type="project" value="UniProtKB-KW"/>
</dbReference>
<dbReference type="Proteomes" id="UP000322225">
    <property type="component" value="Chromosome 12"/>
</dbReference>
<evidence type="ECO:0000256" key="10">
    <source>
        <dbReference type="ARBA" id="ARBA00032806"/>
    </source>
</evidence>
<dbReference type="Gene3D" id="3.40.50.620">
    <property type="entry name" value="HUPs"/>
    <property type="match status" value="1"/>
</dbReference>
<dbReference type="Pfam" id="PF02569">
    <property type="entry name" value="Pantoate_ligase"/>
    <property type="match status" value="1"/>
</dbReference>
<dbReference type="EC" id="6.3.2.1" evidence="3"/>
<accession>A0AAJ8MZS2</accession>
<dbReference type="SUPFAM" id="SSF52374">
    <property type="entry name" value="Nucleotidylyl transferase"/>
    <property type="match status" value="2"/>
</dbReference>
<dbReference type="HAMAP" id="MF_00158">
    <property type="entry name" value="PanC"/>
    <property type="match status" value="1"/>
</dbReference>
<evidence type="ECO:0000256" key="11">
    <source>
        <dbReference type="ARBA" id="ARBA00048258"/>
    </source>
</evidence>
<evidence type="ECO:0000256" key="3">
    <source>
        <dbReference type="ARBA" id="ARBA00012219"/>
    </source>
</evidence>
<proteinExistence type="inferred from homology"/>
<dbReference type="InterPro" id="IPR003721">
    <property type="entry name" value="Pantoate_ligase"/>
</dbReference>
<dbReference type="RefSeq" id="XP_031861856.2">
    <property type="nucleotide sequence ID" value="XM_032003858.2"/>
</dbReference>
<evidence type="ECO:0000256" key="12">
    <source>
        <dbReference type="SAM" id="MobiDB-lite"/>
    </source>
</evidence>
<protein>
    <recommendedName>
        <fullName evidence="4">Pantoate--beta-alanine ligase</fullName>
        <ecNumber evidence="3">6.3.2.1</ecNumber>
    </recommendedName>
    <alternativeName>
        <fullName evidence="10">Pantoate-activating enzyme</fullName>
    </alternativeName>
    <alternativeName>
        <fullName evidence="9">Pantothenate synthetase</fullName>
    </alternativeName>
</protein>
<dbReference type="InterPro" id="IPR042176">
    <property type="entry name" value="Pantoate_ligase_C"/>
</dbReference>
<evidence type="ECO:0000256" key="6">
    <source>
        <dbReference type="ARBA" id="ARBA00022655"/>
    </source>
</evidence>
<evidence type="ECO:0000256" key="9">
    <source>
        <dbReference type="ARBA" id="ARBA00029902"/>
    </source>
</evidence>
<evidence type="ECO:0000256" key="2">
    <source>
        <dbReference type="ARBA" id="ARBA00009256"/>
    </source>
</evidence>
<feature type="region of interest" description="Disordered" evidence="12">
    <location>
        <begin position="189"/>
        <end position="208"/>
    </location>
</feature>
<reference evidence="13" key="1">
    <citation type="submission" date="2017-08" db="EMBL/GenBank/DDBJ databases">
        <authorList>
            <person name="Cuomo C."/>
            <person name="Billmyre B."/>
            <person name="Heitman J."/>
        </authorList>
    </citation>
    <scope>NUCLEOTIDE SEQUENCE</scope>
    <source>
        <strain evidence="13">CBS 12478</strain>
    </source>
</reference>
<gene>
    <name evidence="13" type="ORF">CI109_106503</name>
</gene>
<dbReference type="GO" id="GO:0015940">
    <property type="term" value="P:pantothenate biosynthetic process"/>
    <property type="evidence" value="ECO:0007669"/>
    <property type="project" value="UniProtKB-KW"/>
</dbReference>
<keyword evidence="8" id="KW-0067">ATP-binding</keyword>
<dbReference type="Gene3D" id="3.30.1300.10">
    <property type="entry name" value="Pantoate-beta-alanine ligase, C-terminal domain"/>
    <property type="match status" value="1"/>
</dbReference>
<name>A0AAJ8MZS2_9TREE</name>
<dbReference type="PANTHER" id="PTHR21299:SF1">
    <property type="entry name" value="PANTOATE--BETA-ALANINE LIGASE"/>
    <property type="match status" value="1"/>
</dbReference>
<evidence type="ECO:0000256" key="4">
    <source>
        <dbReference type="ARBA" id="ARBA00015647"/>
    </source>
</evidence>
<dbReference type="AlphaFoldDB" id="A0AAJ8MZS2"/>
<organism evidence="13 14">
    <name type="scientific">Kwoniella shandongensis</name>
    <dbReference type="NCBI Taxonomy" id="1734106"/>
    <lineage>
        <taxon>Eukaryota</taxon>
        <taxon>Fungi</taxon>
        <taxon>Dikarya</taxon>
        <taxon>Basidiomycota</taxon>
        <taxon>Agaricomycotina</taxon>
        <taxon>Tremellomycetes</taxon>
        <taxon>Tremellales</taxon>
        <taxon>Cryptococcaceae</taxon>
        <taxon>Kwoniella</taxon>
    </lineage>
</organism>
<keyword evidence="14" id="KW-1185">Reference proteome</keyword>
<comment type="pathway">
    <text evidence="1">Cofactor biosynthesis; (R)-pantothenate biosynthesis; (R)-pantothenate from (R)-pantoate and beta-alanine: step 1/1.</text>
</comment>
<evidence type="ECO:0000256" key="8">
    <source>
        <dbReference type="ARBA" id="ARBA00022840"/>
    </source>
</evidence>
<reference evidence="13" key="2">
    <citation type="submission" date="2024-01" db="EMBL/GenBank/DDBJ databases">
        <title>Comparative genomics of Cryptococcus and Kwoniella reveals pathogenesis evolution and contrasting modes of karyotype evolution via chromosome fusion or intercentromeric recombination.</title>
        <authorList>
            <person name="Coelho M.A."/>
            <person name="David-Palma M."/>
            <person name="Shea T."/>
            <person name="Bowers K."/>
            <person name="McGinley-Smith S."/>
            <person name="Mohammad A.W."/>
            <person name="Gnirke A."/>
            <person name="Yurkov A.M."/>
            <person name="Nowrousian M."/>
            <person name="Sun S."/>
            <person name="Cuomo C.A."/>
            <person name="Heitman J."/>
        </authorList>
    </citation>
    <scope>NUCLEOTIDE SEQUENCE</scope>
    <source>
        <strain evidence="13">CBS 12478</strain>
    </source>
</reference>
<sequence>MHSYLTTLKPFGDEEETQSRTILWGIKSPSTLTATLLTTDDTIENSSLSAAVHSMGEYKQSLKMVVPLLRTASRLTTASASSSASFLIRRNVSTSGGGGNIPHIPVIRTLPQLRRWRQEARERKLEVGVVPTMGALHEGHLNLVRASMAGNPLTVMTLFVNPMQFAPTEDLSSYPRQLERDLSLLSTLLTTPSSSSSSSYSSPTPTRSLRGLGISEHESFRPPTPVANAAVESPLVVFAPSPEVMYPLKGELQDLGRHKGVRVDVKGWGEVMEGSSRPQFFKGVATVCTKLFNAVEPDHAYFGQKDIQQALLLKILVQDLLLSHPTSSNLHILPTTRASSGLALSSRNAYLSPPELVVAPVLHRALSSAVDLYTTSASPVDEEDGITGEDLISIATRTILDEQQRLLSAPEAEGGGVELRLDYIEVFDKHTFEPVRGKVEKGREMVIAGAVWVGTTRLIDNLLIGWEVN</sequence>
<keyword evidence="5 13" id="KW-0436">Ligase</keyword>
<dbReference type="EMBL" id="CP144062">
    <property type="protein sequence ID" value="WWD22015.1"/>
    <property type="molecule type" value="Genomic_DNA"/>
</dbReference>
<dbReference type="PANTHER" id="PTHR21299">
    <property type="entry name" value="CYTIDYLATE KINASE/PANTOATE-BETA-ALANINE LIGASE"/>
    <property type="match status" value="1"/>
</dbReference>
<dbReference type="GeneID" id="43587985"/>
<evidence type="ECO:0000313" key="13">
    <source>
        <dbReference type="EMBL" id="WWD22015.1"/>
    </source>
</evidence>
<evidence type="ECO:0000256" key="7">
    <source>
        <dbReference type="ARBA" id="ARBA00022741"/>
    </source>
</evidence>
<evidence type="ECO:0000256" key="5">
    <source>
        <dbReference type="ARBA" id="ARBA00022598"/>
    </source>
</evidence>
<dbReference type="GO" id="GO:0004592">
    <property type="term" value="F:pantoate-beta-alanine ligase activity"/>
    <property type="evidence" value="ECO:0007669"/>
    <property type="project" value="UniProtKB-EC"/>
</dbReference>
<comment type="similarity">
    <text evidence="2">Belongs to the pantothenate synthetase family.</text>
</comment>
<keyword evidence="7" id="KW-0547">Nucleotide-binding</keyword>